<dbReference type="SUPFAM" id="SSF54211">
    <property type="entry name" value="Ribosomal protein S5 domain 2-like"/>
    <property type="match status" value="1"/>
</dbReference>
<dbReference type="Proteomes" id="UP000235731">
    <property type="component" value="Unassembled WGS sequence"/>
</dbReference>
<keyword evidence="2 6" id="KW-0808">Transferase</keyword>
<gene>
    <name evidence="6 8" type="primary">ispE</name>
    <name evidence="8" type="ORF">C0197_02910</name>
</gene>
<dbReference type="Pfam" id="PF00288">
    <property type="entry name" value="GHMP_kinases_N"/>
    <property type="match status" value="1"/>
</dbReference>
<keyword evidence="4 6" id="KW-0418">Kinase</keyword>
<dbReference type="PIRSF" id="PIRSF010376">
    <property type="entry name" value="IspE"/>
    <property type="match status" value="1"/>
</dbReference>
<feature type="active site" evidence="6">
    <location>
        <position position="11"/>
    </location>
</feature>
<comment type="caution">
    <text evidence="8">The sequence shown here is derived from an EMBL/GenBank/DDBJ whole genome shotgun (WGS) entry which is preliminary data.</text>
</comment>
<feature type="binding site" evidence="6">
    <location>
        <begin position="94"/>
        <end position="104"/>
    </location>
    <ligand>
        <name>ATP</name>
        <dbReference type="ChEBI" id="CHEBI:30616"/>
    </ligand>
</feature>
<keyword evidence="6" id="KW-0414">Isoprene biosynthesis</keyword>
<comment type="pathway">
    <text evidence="6">Isoprenoid biosynthesis; isopentenyl diphosphate biosynthesis via DXP pathway; isopentenyl diphosphate from 1-deoxy-D-xylulose 5-phosphate: step 3/6.</text>
</comment>
<dbReference type="EC" id="2.7.1.148" evidence="6"/>
<dbReference type="GO" id="GO:0019288">
    <property type="term" value="P:isopentenyl diphosphate biosynthetic process, methylerythritol 4-phosphate pathway"/>
    <property type="evidence" value="ECO:0007669"/>
    <property type="project" value="UniProtKB-UniRule"/>
</dbReference>
<protein>
    <recommendedName>
        <fullName evidence="1 6">4-diphosphocytidyl-2-C-methyl-D-erythritol kinase</fullName>
        <shortName evidence="6">CMK</shortName>
        <ecNumber evidence="6">2.7.1.148</ecNumber>
    </recommendedName>
    <alternativeName>
        <fullName evidence="6">4-(cytidine-5'-diphospho)-2-C-methyl-D-erythritol kinase</fullName>
    </alternativeName>
</protein>
<dbReference type="InterPro" id="IPR014721">
    <property type="entry name" value="Ribsml_uS5_D2-typ_fold_subgr"/>
</dbReference>
<dbReference type="Gene3D" id="3.30.70.890">
    <property type="entry name" value="GHMP kinase, C-terminal domain"/>
    <property type="match status" value="1"/>
</dbReference>
<dbReference type="PANTHER" id="PTHR43527:SF2">
    <property type="entry name" value="4-DIPHOSPHOCYTIDYL-2-C-METHYL-D-ERYTHRITOL KINASE, CHLOROPLASTIC"/>
    <property type="match status" value="1"/>
</dbReference>
<evidence type="ECO:0000256" key="4">
    <source>
        <dbReference type="ARBA" id="ARBA00022777"/>
    </source>
</evidence>
<feature type="active site" evidence="6">
    <location>
        <position position="134"/>
    </location>
</feature>
<keyword evidence="5 6" id="KW-0067">ATP-binding</keyword>
<dbReference type="InterPro" id="IPR036554">
    <property type="entry name" value="GHMP_kinase_C_sf"/>
</dbReference>
<dbReference type="GO" id="GO:0005524">
    <property type="term" value="F:ATP binding"/>
    <property type="evidence" value="ECO:0007669"/>
    <property type="project" value="UniProtKB-UniRule"/>
</dbReference>
<dbReference type="GO" id="GO:0050515">
    <property type="term" value="F:4-(cytidine 5'-diphospho)-2-C-methyl-D-erythritol kinase activity"/>
    <property type="evidence" value="ECO:0007669"/>
    <property type="project" value="UniProtKB-UniRule"/>
</dbReference>
<dbReference type="NCBIfam" id="TIGR00154">
    <property type="entry name" value="ispE"/>
    <property type="match status" value="1"/>
</dbReference>
<dbReference type="GO" id="GO:0016114">
    <property type="term" value="P:terpenoid biosynthetic process"/>
    <property type="evidence" value="ECO:0007669"/>
    <property type="project" value="UniProtKB-UniRule"/>
</dbReference>
<reference evidence="8 9" key="1">
    <citation type="submission" date="2018-01" db="EMBL/GenBank/DDBJ databases">
        <title>Metagenomic assembled genomes from two thermal pools in the Uzon Caldera, Kamchatka, Russia.</title>
        <authorList>
            <person name="Wilkins L."/>
            <person name="Ettinger C."/>
        </authorList>
    </citation>
    <scope>NUCLEOTIDE SEQUENCE [LARGE SCALE GENOMIC DNA]</scope>
    <source>
        <strain evidence="8">ZAV-15</strain>
    </source>
</reference>
<keyword evidence="3 6" id="KW-0547">Nucleotide-binding</keyword>
<dbReference type="UniPathway" id="UPA00056">
    <property type="reaction ID" value="UER00094"/>
</dbReference>
<sequence>MTTYFLLSPAKLNLVLQVLRRRKDGFHDIYGIFQKITLFDELEIVRPKRSFELIFICEESIPVKENILYKTWRLFKETFQIKEEIAIKVKKRIPLGAGLGGGSSNAGTFLRALSKIYEIPEERVLKLSKKIGADVPFFVSPFFSSEVEGIGDILKPFPNFRAFYLLIYPGFKIETGWAYKALNLTMEKDPVKYEPSLSPWETSQGLINDFKALLYDKYPIYQRYESLLMKEGAKAINITGTGSTIYGVFDNPPLLSFVRLKKFLNGAKIYLAKNLDGEDQ</sequence>
<evidence type="ECO:0000256" key="5">
    <source>
        <dbReference type="ARBA" id="ARBA00022840"/>
    </source>
</evidence>
<dbReference type="SUPFAM" id="SSF55060">
    <property type="entry name" value="GHMP Kinase, C-terminal domain"/>
    <property type="match status" value="1"/>
</dbReference>
<dbReference type="HAMAP" id="MF_00061">
    <property type="entry name" value="IspE"/>
    <property type="match status" value="1"/>
</dbReference>
<dbReference type="Gene3D" id="3.30.230.10">
    <property type="match status" value="1"/>
</dbReference>
<dbReference type="InterPro" id="IPR006204">
    <property type="entry name" value="GHMP_kinase_N_dom"/>
</dbReference>
<evidence type="ECO:0000256" key="2">
    <source>
        <dbReference type="ARBA" id="ARBA00022679"/>
    </source>
</evidence>
<proteinExistence type="inferred from homology"/>
<dbReference type="EMBL" id="PNIE01000039">
    <property type="protein sequence ID" value="PMP63333.1"/>
    <property type="molecule type" value="Genomic_DNA"/>
</dbReference>
<name>A0A2N7PJZ7_9BACT</name>
<dbReference type="InterPro" id="IPR020568">
    <property type="entry name" value="Ribosomal_Su5_D2-typ_SF"/>
</dbReference>
<evidence type="ECO:0000256" key="1">
    <source>
        <dbReference type="ARBA" id="ARBA00017473"/>
    </source>
</evidence>
<evidence type="ECO:0000313" key="9">
    <source>
        <dbReference type="Proteomes" id="UP000235731"/>
    </source>
</evidence>
<organism evidence="8 9">
    <name type="scientific">Caldimicrobium thiodismutans</name>
    <dbReference type="NCBI Taxonomy" id="1653476"/>
    <lineage>
        <taxon>Bacteria</taxon>
        <taxon>Pseudomonadati</taxon>
        <taxon>Thermodesulfobacteriota</taxon>
        <taxon>Thermodesulfobacteria</taxon>
        <taxon>Thermodesulfobacteriales</taxon>
        <taxon>Thermodesulfobacteriaceae</taxon>
        <taxon>Caldimicrobium</taxon>
    </lineage>
</organism>
<comment type="catalytic activity">
    <reaction evidence="6">
        <text>4-CDP-2-C-methyl-D-erythritol + ATP = 4-CDP-2-C-methyl-D-erythritol 2-phosphate + ADP + H(+)</text>
        <dbReference type="Rhea" id="RHEA:18437"/>
        <dbReference type="ChEBI" id="CHEBI:15378"/>
        <dbReference type="ChEBI" id="CHEBI:30616"/>
        <dbReference type="ChEBI" id="CHEBI:57823"/>
        <dbReference type="ChEBI" id="CHEBI:57919"/>
        <dbReference type="ChEBI" id="CHEBI:456216"/>
        <dbReference type="EC" id="2.7.1.148"/>
    </reaction>
</comment>
<evidence type="ECO:0000256" key="6">
    <source>
        <dbReference type="HAMAP-Rule" id="MF_00061"/>
    </source>
</evidence>
<evidence type="ECO:0000256" key="3">
    <source>
        <dbReference type="ARBA" id="ARBA00022741"/>
    </source>
</evidence>
<comment type="similarity">
    <text evidence="6">Belongs to the GHMP kinase family. IspE subfamily.</text>
</comment>
<dbReference type="AlphaFoldDB" id="A0A2N7PJZ7"/>
<accession>A0A2N7PJZ7</accession>
<comment type="function">
    <text evidence="6">Catalyzes the phosphorylation of the position 2 hydroxy group of 4-diphosphocytidyl-2C-methyl-D-erythritol.</text>
</comment>
<dbReference type="PANTHER" id="PTHR43527">
    <property type="entry name" value="4-DIPHOSPHOCYTIDYL-2-C-METHYL-D-ERYTHRITOL KINASE, CHLOROPLASTIC"/>
    <property type="match status" value="1"/>
</dbReference>
<evidence type="ECO:0000259" key="7">
    <source>
        <dbReference type="Pfam" id="PF00288"/>
    </source>
</evidence>
<evidence type="ECO:0000313" key="8">
    <source>
        <dbReference type="EMBL" id="PMP63333.1"/>
    </source>
</evidence>
<dbReference type="InterPro" id="IPR004424">
    <property type="entry name" value="IspE"/>
</dbReference>
<feature type="domain" description="GHMP kinase N-terminal" evidence="7">
    <location>
        <begin position="66"/>
        <end position="139"/>
    </location>
</feature>